<evidence type="ECO:0000313" key="7">
    <source>
        <dbReference type="EMBL" id="TFV94027.1"/>
    </source>
</evidence>
<organism evidence="7 8">
    <name type="scientific">Orlajensenia leifsoniae</name>
    <dbReference type="NCBI Taxonomy" id="2561933"/>
    <lineage>
        <taxon>Bacteria</taxon>
        <taxon>Bacillati</taxon>
        <taxon>Actinomycetota</taxon>
        <taxon>Actinomycetes</taxon>
        <taxon>Micrococcales</taxon>
        <taxon>Microbacteriaceae</taxon>
        <taxon>Orlajensenia</taxon>
    </lineage>
</organism>
<dbReference type="RefSeq" id="WP_135121718.1">
    <property type="nucleotide sequence ID" value="NZ_SPQZ01000010.1"/>
</dbReference>
<keyword evidence="8" id="KW-1185">Reference proteome</keyword>
<dbReference type="InterPro" id="IPR009057">
    <property type="entry name" value="Homeodomain-like_sf"/>
</dbReference>
<evidence type="ECO:0000256" key="4">
    <source>
        <dbReference type="ARBA" id="ARBA00023163"/>
    </source>
</evidence>
<dbReference type="GO" id="GO:0000976">
    <property type="term" value="F:transcription cis-regulatory region binding"/>
    <property type="evidence" value="ECO:0007669"/>
    <property type="project" value="TreeGrafter"/>
</dbReference>
<dbReference type="Gene3D" id="1.10.357.10">
    <property type="entry name" value="Tetracycline Repressor, domain 2"/>
    <property type="match status" value="1"/>
</dbReference>
<keyword evidence="1" id="KW-0678">Repressor</keyword>
<keyword evidence="2" id="KW-0805">Transcription regulation</keyword>
<reference evidence="7 8" key="1">
    <citation type="journal article" date="2018" name="J. Microbiol.">
        <title>Leifsonia flava sp. nov., a novel actinobacterium isolated from the rhizosphere of Aquilegia viridiflora.</title>
        <authorList>
            <person name="Cai Y."/>
            <person name="Tao W.Z."/>
            <person name="Ma Y.J."/>
            <person name="Cheng J."/>
            <person name="Zhang M.Y."/>
            <person name="Zhang Y.X."/>
        </authorList>
    </citation>
    <scope>NUCLEOTIDE SEQUENCE [LARGE SCALE GENOMIC DNA]</scope>
    <source>
        <strain evidence="7 8">SYP-B2174</strain>
    </source>
</reference>
<evidence type="ECO:0000259" key="6">
    <source>
        <dbReference type="PROSITE" id="PS50977"/>
    </source>
</evidence>
<evidence type="ECO:0000256" key="3">
    <source>
        <dbReference type="ARBA" id="ARBA00023125"/>
    </source>
</evidence>
<feature type="domain" description="HTH tetR-type" evidence="6">
    <location>
        <begin position="7"/>
        <end position="67"/>
    </location>
</feature>
<dbReference type="SUPFAM" id="SSF48498">
    <property type="entry name" value="Tetracyclin repressor-like, C-terminal domain"/>
    <property type="match status" value="1"/>
</dbReference>
<dbReference type="Proteomes" id="UP000298127">
    <property type="component" value="Unassembled WGS sequence"/>
</dbReference>
<feature type="DNA-binding region" description="H-T-H motif" evidence="5">
    <location>
        <begin position="30"/>
        <end position="49"/>
    </location>
</feature>
<keyword evidence="4" id="KW-0804">Transcription</keyword>
<dbReference type="InterPro" id="IPR039538">
    <property type="entry name" value="BetI_C"/>
</dbReference>
<dbReference type="InterPro" id="IPR001647">
    <property type="entry name" value="HTH_TetR"/>
</dbReference>
<evidence type="ECO:0000313" key="8">
    <source>
        <dbReference type="Proteomes" id="UP000298127"/>
    </source>
</evidence>
<dbReference type="SUPFAM" id="SSF46689">
    <property type="entry name" value="Homeodomain-like"/>
    <property type="match status" value="1"/>
</dbReference>
<comment type="caution">
    <text evidence="7">The sequence shown here is derived from an EMBL/GenBank/DDBJ whole genome shotgun (WGS) entry which is preliminary data.</text>
</comment>
<dbReference type="Pfam" id="PF00440">
    <property type="entry name" value="TetR_N"/>
    <property type="match status" value="1"/>
</dbReference>
<dbReference type="PANTHER" id="PTHR30055">
    <property type="entry name" value="HTH-TYPE TRANSCRIPTIONAL REGULATOR RUTR"/>
    <property type="match status" value="1"/>
</dbReference>
<dbReference type="PROSITE" id="PS50977">
    <property type="entry name" value="HTH_TETR_2"/>
    <property type="match status" value="1"/>
</dbReference>
<evidence type="ECO:0000256" key="5">
    <source>
        <dbReference type="PROSITE-ProRule" id="PRU00335"/>
    </source>
</evidence>
<accession>A0A4Y9QP64</accession>
<dbReference type="AlphaFoldDB" id="A0A4Y9QP64"/>
<sequence>MPRIPASERRVALVLAAVQVIGRGGVSAATTRAIVAEAGMSLASFHYAFTSHDELMAEVVRWVIAEERGAILPDGIEIGSLEDVARAGLQRYFDLLRADPEREQAVNELALYALRTPDMQHLARQQYEGYHALAAAALTFAAEHTGSEWTRPVDEVARLLVALTDGLTLAWLVDRDDTAAGHLIDNAAALVAGMAHTR</sequence>
<dbReference type="Pfam" id="PF13977">
    <property type="entry name" value="TetR_C_6"/>
    <property type="match status" value="1"/>
</dbReference>
<evidence type="ECO:0000256" key="1">
    <source>
        <dbReference type="ARBA" id="ARBA00022491"/>
    </source>
</evidence>
<dbReference type="EMBL" id="SPQZ01000010">
    <property type="protein sequence ID" value="TFV94027.1"/>
    <property type="molecule type" value="Genomic_DNA"/>
</dbReference>
<keyword evidence="3 5" id="KW-0238">DNA-binding</keyword>
<gene>
    <name evidence="7" type="ORF">E4M00_17245</name>
</gene>
<evidence type="ECO:0000256" key="2">
    <source>
        <dbReference type="ARBA" id="ARBA00023015"/>
    </source>
</evidence>
<name>A0A4Y9QP64_9MICO</name>
<protein>
    <submittedName>
        <fullName evidence="7">TetR family transcriptional regulator</fullName>
    </submittedName>
</protein>
<proteinExistence type="predicted"/>
<dbReference type="InterPro" id="IPR036271">
    <property type="entry name" value="Tet_transcr_reg_TetR-rel_C_sf"/>
</dbReference>
<dbReference type="PANTHER" id="PTHR30055:SF231">
    <property type="entry name" value="TRANSCRIPTIONAL REGULATORY PROTEIN (PROBABLY DEOR-FAMILY)-RELATED"/>
    <property type="match status" value="1"/>
</dbReference>
<dbReference type="InterPro" id="IPR050109">
    <property type="entry name" value="HTH-type_TetR-like_transc_reg"/>
</dbReference>
<dbReference type="GO" id="GO:0003700">
    <property type="term" value="F:DNA-binding transcription factor activity"/>
    <property type="evidence" value="ECO:0007669"/>
    <property type="project" value="TreeGrafter"/>
</dbReference>